<protein>
    <submittedName>
        <fullName evidence="2">Uncharacterized protein</fullName>
    </submittedName>
</protein>
<feature type="compositionally biased region" description="Basic residues" evidence="1">
    <location>
        <begin position="7"/>
        <end position="17"/>
    </location>
</feature>
<feature type="compositionally biased region" description="Polar residues" evidence="1">
    <location>
        <begin position="18"/>
        <end position="60"/>
    </location>
</feature>
<gene>
    <name evidence="2" type="ORF">L486_02736</name>
</gene>
<reference evidence="2 3" key="1">
    <citation type="submission" date="2013-07" db="EMBL/GenBank/DDBJ databases">
        <title>The Genome Sequence of Kwoniella mangroviensis CBS10435.</title>
        <authorList>
            <consortium name="The Broad Institute Genome Sequencing Platform"/>
            <person name="Cuomo C."/>
            <person name="Litvintseva A."/>
            <person name="Chen Y."/>
            <person name="Heitman J."/>
            <person name="Sun S."/>
            <person name="Springer D."/>
            <person name="Dromer F."/>
            <person name="Young S.K."/>
            <person name="Zeng Q."/>
            <person name="Gargeya S."/>
            <person name="Fitzgerald M."/>
            <person name="Abouelleil A."/>
            <person name="Alvarado L."/>
            <person name="Berlin A.M."/>
            <person name="Chapman S.B."/>
            <person name="Dewar J."/>
            <person name="Goldberg J."/>
            <person name="Griggs A."/>
            <person name="Gujja S."/>
            <person name="Hansen M."/>
            <person name="Howarth C."/>
            <person name="Imamovic A."/>
            <person name="Larimer J."/>
            <person name="McCowan C."/>
            <person name="Murphy C."/>
            <person name="Pearson M."/>
            <person name="Priest M."/>
            <person name="Roberts A."/>
            <person name="Saif S."/>
            <person name="Shea T."/>
            <person name="Sykes S."/>
            <person name="Wortman J."/>
            <person name="Nusbaum C."/>
            <person name="Birren B."/>
        </authorList>
    </citation>
    <scope>NUCLEOTIDE SEQUENCE [LARGE SCALE GENOMIC DNA]</scope>
    <source>
        <strain evidence="2 3">CBS 10435</strain>
    </source>
</reference>
<accession>A0A1B9IX13</accession>
<proteinExistence type="predicted"/>
<keyword evidence="3" id="KW-1185">Reference proteome</keyword>
<dbReference type="AlphaFoldDB" id="A0A1B9IX13"/>
<name>A0A1B9IX13_9TREE</name>
<evidence type="ECO:0000313" key="3">
    <source>
        <dbReference type="Proteomes" id="UP000092583"/>
    </source>
</evidence>
<dbReference type="Proteomes" id="UP000092583">
    <property type="component" value="Unassembled WGS sequence"/>
</dbReference>
<evidence type="ECO:0000256" key="1">
    <source>
        <dbReference type="SAM" id="MobiDB-lite"/>
    </source>
</evidence>
<reference evidence="3" key="2">
    <citation type="submission" date="2013-12" db="EMBL/GenBank/DDBJ databases">
        <title>Evolution of pathogenesis and genome organization in the Tremellales.</title>
        <authorList>
            <person name="Cuomo C."/>
            <person name="Litvintseva A."/>
            <person name="Heitman J."/>
            <person name="Chen Y."/>
            <person name="Sun S."/>
            <person name="Springer D."/>
            <person name="Dromer F."/>
            <person name="Young S."/>
            <person name="Zeng Q."/>
            <person name="Chapman S."/>
            <person name="Gujja S."/>
            <person name="Saif S."/>
            <person name="Birren B."/>
        </authorList>
    </citation>
    <scope>NUCLEOTIDE SEQUENCE [LARGE SCALE GENOMIC DNA]</scope>
    <source>
        <strain evidence="3">CBS 10435</strain>
    </source>
</reference>
<evidence type="ECO:0000313" key="2">
    <source>
        <dbReference type="EMBL" id="OCF60063.1"/>
    </source>
</evidence>
<dbReference type="EMBL" id="KI669460">
    <property type="protein sequence ID" value="OCF60063.1"/>
    <property type="molecule type" value="Genomic_DNA"/>
</dbReference>
<dbReference type="OrthoDB" id="10629496at2759"/>
<organism evidence="2 3">
    <name type="scientific">Kwoniella mangroviensis CBS 10435</name>
    <dbReference type="NCBI Taxonomy" id="1331196"/>
    <lineage>
        <taxon>Eukaryota</taxon>
        <taxon>Fungi</taxon>
        <taxon>Dikarya</taxon>
        <taxon>Basidiomycota</taxon>
        <taxon>Agaricomycotina</taxon>
        <taxon>Tremellomycetes</taxon>
        <taxon>Tremellales</taxon>
        <taxon>Cryptococcaceae</taxon>
        <taxon>Kwoniella</taxon>
    </lineage>
</organism>
<feature type="region of interest" description="Disordered" evidence="1">
    <location>
        <begin position="1"/>
        <end position="77"/>
    </location>
</feature>
<sequence>MPIPLARTRRLKPKLRTSRASSRSNGSKKPSRQIPNSKTVSFVNPFDNTSNPPSFVSPTPKTEYISPTTTPPSSPPVLPSGVGKLQVNIPPKADYLSPSTRISISCASSDQTHKSLSDVYVPLVIPKPRRLSKEELSSPLLTGRYVLSTIKTQDGMSIVRRSFDVGRSTSVDKGHEMSEKVRLDIRMVEGK</sequence>